<dbReference type="GO" id="GO:0015297">
    <property type="term" value="F:antiporter activity"/>
    <property type="evidence" value="ECO:0007669"/>
    <property type="project" value="UniProtKB-KW"/>
</dbReference>
<feature type="compositionally biased region" description="Polar residues" evidence="9">
    <location>
        <begin position="475"/>
        <end position="486"/>
    </location>
</feature>
<evidence type="ECO:0000256" key="7">
    <source>
        <dbReference type="ARBA" id="ARBA00023136"/>
    </source>
</evidence>
<evidence type="ECO:0000256" key="10">
    <source>
        <dbReference type="SAM" id="Phobius"/>
    </source>
</evidence>
<feature type="transmembrane region" description="Helical" evidence="10">
    <location>
        <begin position="195"/>
        <end position="216"/>
    </location>
</feature>
<evidence type="ECO:0000256" key="8">
    <source>
        <dbReference type="ARBA" id="ARBA00038435"/>
    </source>
</evidence>
<dbReference type="InterPro" id="IPR052180">
    <property type="entry name" value="NhaC_Na-H+_Antiporter"/>
</dbReference>
<feature type="transmembrane region" description="Helical" evidence="10">
    <location>
        <begin position="68"/>
        <end position="90"/>
    </location>
</feature>
<keyword evidence="13" id="KW-1185">Reference proteome</keyword>
<feature type="transmembrane region" description="Helical" evidence="10">
    <location>
        <begin position="351"/>
        <end position="369"/>
    </location>
</feature>
<keyword evidence="6 10" id="KW-1133">Transmembrane helix</keyword>
<dbReference type="EMBL" id="FWEV01000321">
    <property type="protein sequence ID" value="SLM32549.1"/>
    <property type="molecule type" value="Genomic_DNA"/>
</dbReference>
<proteinExistence type="inferred from homology"/>
<reference evidence="12 13" key="1">
    <citation type="submission" date="2017-03" db="EMBL/GenBank/DDBJ databases">
        <authorList>
            <person name="Afonso C.L."/>
            <person name="Miller P.J."/>
            <person name="Scott M.A."/>
            <person name="Spackman E."/>
            <person name="Goraichik I."/>
            <person name="Dimitrov K.M."/>
            <person name="Suarez D.L."/>
            <person name="Swayne D.E."/>
        </authorList>
    </citation>
    <scope>NUCLEOTIDE SEQUENCE [LARGE SCALE GENOMIC DNA]</scope>
    <source>
        <strain evidence="12">PRJEB14757</strain>
    </source>
</reference>
<comment type="similarity">
    <text evidence="8">Belongs to the NhaC Na(+)/H(+) (TC 2.A.35) antiporter family.</text>
</comment>
<accession>A0A1W1HJ97</accession>
<gene>
    <name evidence="12" type="ORF">MTBBW1_760013</name>
</gene>
<dbReference type="InterPro" id="IPR004770">
    <property type="entry name" value="Na/H_antiport_NhaC"/>
</dbReference>
<keyword evidence="3" id="KW-0050">Antiport</keyword>
<evidence type="ECO:0000256" key="4">
    <source>
        <dbReference type="ARBA" id="ARBA00022475"/>
    </source>
</evidence>
<evidence type="ECO:0000256" key="9">
    <source>
        <dbReference type="SAM" id="MobiDB-lite"/>
    </source>
</evidence>
<dbReference type="Proteomes" id="UP000191931">
    <property type="component" value="Unassembled WGS sequence"/>
</dbReference>
<dbReference type="RefSeq" id="WP_080802454.1">
    <property type="nucleotide sequence ID" value="NZ_LT828543.1"/>
</dbReference>
<dbReference type="PANTHER" id="PTHR33451">
    <property type="entry name" value="MALATE-2H(+)/NA(+)-LACTATE ANTIPORTER"/>
    <property type="match status" value="1"/>
</dbReference>
<protein>
    <submittedName>
        <fullName evidence="12">Na+/H+ antiporter NhaC</fullName>
    </submittedName>
</protein>
<feature type="transmembrane region" description="Helical" evidence="10">
    <location>
        <begin position="236"/>
        <end position="254"/>
    </location>
</feature>
<feature type="domain" description="Na+/H+ antiporter NhaC-like C-terminal" evidence="11">
    <location>
        <begin position="161"/>
        <end position="453"/>
    </location>
</feature>
<evidence type="ECO:0000256" key="6">
    <source>
        <dbReference type="ARBA" id="ARBA00022989"/>
    </source>
</evidence>
<dbReference type="NCBIfam" id="TIGR00931">
    <property type="entry name" value="antiport_nhaC"/>
    <property type="match status" value="1"/>
</dbReference>
<evidence type="ECO:0000313" key="13">
    <source>
        <dbReference type="Proteomes" id="UP000191931"/>
    </source>
</evidence>
<sequence length="498" mass="53100">MNKRLKRDPYVWEAMISILGLVLFISLAIVKYESDAQVPILLGVMVAAIMGIKAGFSWEEIESGMLNGITNSLQAIVILGVIGILIGVWIQSGVVPTLLYYGLKILSPKIFLPATVIICAITSLATGTSWGTAGTIGIALIGIGQGLNFPLPVVAGAVLSGAYFGDKMSPLSDTTNLAPAMVGTDLYTHIKHMTYTTGVTMGLTLIIECVLNYIYGGGDANLEAVSQITEGLANQFAINPVMIIPPAVVMFLAYKRIAALPGIAAGIVTAAILGVIFQGNSFGDILSVSWSGYTSNTGMAAIDNLLSKGGFESMLYTISIVICAMMFGGIMEKTNQLRVVVAKVLLKANSARSLITATILTSISSNLILCDQYMSIVMTGKMYSQAYKDMGLHPKNLSRALEDSATVTANLVPWNTGGAYMTATLGVPTIAYLPFNFFCWLSPVVSMLFGWFNITIHLSEEREKMVKEVVKDGNPESNSDMNSKNKITADDTATAMGK</sequence>
<evidence type="ECO:0000259" key="11">
    <source>
        <dbReference type="Pfam" id="PF03553"/>
    </source>
</evidence>
<name>A0A1W1HJ97_9BACT</name>
<dbReference type="InterPro" id="IPR018461">
    <property type="entry name" value="Na/H_Antiport_NhaC-like_C"/>
</dbReference>
<feature type="transmembrane region" description="Helical" evidence="10">
    <location>
        <begin position="313"/>
        <end position="331"/>
    </location>
</feature>
<dbReference type="Pfam" id="PF03553">
    <property type="entry name" value="Na_H_antiporter"/>
    <property type="match status" value="1"/>
</dbReference>
<keyword evidence="2" id="KW-0813">Transport</keyword>
<evidence type="ECO:0000256" key="3">
    <source>
        <dbReference type="ARBA" id="ARBA00022449"/>
    </source>
</evidence>
<evidence type="ECO:0000313" key="12">
    <source>
        <dbReference type="EMBL" id="SLM32549.1"/>
    </source>
</evidence>
<evidence type="ECO:0000256" key="2">
    <source>
        <dbReference type="ARBA" id="ARBA00022448"/>
    </source>
</evidence>
<keyword evidence="4" id="KW-1003">Cell membrane</keyword>
<feature type="transmembrane region" description="Helical" evidence="10">
    <location>
        <begin position="36"/>
        <end position="56"/>
    </location>
</feature>
<comment type="subcellular location">
    <subcellularLocation>
        <location evidence="1">Cell membrane</location>
        <topology evidence="1">Multi-pass membrane protein</topology>
    </subcellularLocation>
</comment>
<dbReference type="PANTHER" id="PTHR33451:SF3">
    <property type="entry name" value="MALATE-2H(+)_NA(+)-LACTATE ANTIPORTER"/>
    <property type="match status" value="1"/>
</dbReference>
<feature type="transmembrane region" description="Helical" evidence="10">
    <location>
        <begin position="259"/>
        <end position="277"/>
    </location>
</feature>
<keyword evidence="7 10" id="KW-0472">Membrane</keyword>
<dbReference type="GO" id="GO:0005886">
    <property type="term" value="C:plasma membrane"/>
    <property type="evidence" value="ECO:0007669"/>
    <property type="project" value="UniProtKB-SubCell"/>
</dbReference>
<organism evidence="12 13">
    <name type="scientific">Desulfamplus magnetovallimortis</name>
    <dbReference type="NCBI Taxonomy" id="1246637"/>
    <lineage>
        <taxon>Bacteria</taxon>
        <taxon>Pseudomonadati</taxon>
        <taxon>Thermodesulfobacteriota</taxon>
        <taxon>Desulfobacteria</taxon>
        <taxon>Desulfobacterales</taxon>
        <taxon>Desulfobacteraceae</taxon>
        <taxon>Desulfamplus</taxon>
    </lineage>
</organism>
<feature type="transmembrane region" description="Helical" evidence="10">
    <location>
        <begin position="12"/>
        <end position="30"/>
    </location>
</feature>
<dbReference type="AlphaFoldDB" id="A0A1W1HJ97"/>
<feature type="region of interest" description="Disordered" evidence="9">
    <location>
        <begin position="472"/>
        <end position="498"/>
    </location>
</feature>
<dbReference type="OrthoDB" id="9762978at2"/>
<feature type="transmembrane region" description="Helical" evidence="10">
    <location>
        <begin position="430"/>
        <end position="454"/>
    </location>
</feature>
<feature type="transmembrane region" description="Helical" evidence="10">
    <location>
        <begin position="110"/>
        <end position="143"/>
    </location>
</feature>
<dbReference type="STRING" id="1246637.MTBBW1_760013"/>
<evidence type="ECO:0000256" key="5">
    <source>
        <dbReference type="ARBA" id="ARBA00022692"/>
    </source>
</evidence>
<evidence type="ECO:0000256" key="1">
    <source>
        <dbReference type="ARBA" id="ARBA00004651"/>
    </source>
</evidence>
<keyword evidence="5 10" id="KW-0812">Transmembrane</keyword>